<evidence type="ECO:0000256" key="18">
    <source>
        <dbReference type="RuleBase" id="RU004519"/>
    </source>
</evidence>
<comment type="pathway">
    <text evidence="3 18">Amino-acid biosynthesis; L-valine biosynthesis; L-valine from pyruvate: step 4/4.</text>
</comment>
<evidence type="ECO:0000256" key="3">
    <source>
        <dbReference type="ARBA" id="ARBA00004931"/>
    </source>
</evidence>
<dbReference type="UniPathway" id="UPA00048">
    <property type="reaction ID" value="UER00073"/>
</dbReference>
<evidence type="ECO:0000256" key="6">
    <source>
        <dbReference type="ARBA" id="ARBA00022576"/>
    </source>
</evidence>
<keyword evidence="9 16" id="KW-0663">Pyridoxal phosphate</keyword>
<dbReference type="RefSeq" id="WP_127190719.1">
    <property type="nucleotide sequence ID" value="NZ_RZNY01000002.1"/>
</dbReference>
<comment type="catalytic activity">
    <reaction evidence="12 17">
        <text>L-isoleucine + 2-oxoglutarate = (S)-3-methyl-2-oxopentanoate + L-glutamate</text>
        <dbReference type="Rhea" id="RHEA:24801"/>
        <dbReference type="ChEBI" id="CHEBI:16810"/>
        <dbReference type="ChEBI" id="CHEBI:29985"/>
        <dbReference type="ChEBI" id="CHEBI:35146"/>
        <dbReference type="ChEBI" id="CHEBI:58045"/>
        <dbReference type="EC" id="2.6.1.42"/>
    </reaction>
</comment>
<evidence type="ECO:0000256" key="11">
    <source>
        <dbReference type="ARBA" id="ARBA00048212"/>
    </source>
</evidence>
<dbReference type="SUPFAM" id="SSF56752">
    <property type="entry name" value="D-aminoacid aminotransferase-like PLP-dependent enzymes"/>
    <property type="match status" value="1"/>
</dbReference>
<dbReference type="PROSITE" id="PS00770">
    <property type="entry name" value="AA_TRANSFER_CLASS_4"/>
    <property type="match status" value="1"/>
</dbReference>
<evidence type="ECO:0000313" key="20">
    <source>
        <dbReference type="Proteomes" id="UP000279446"/>
    </source>
</evidence>
<dbReference type="InterPro" id="IPR033939">
    <property type="entry name" value="BCAT_family"/>
</dbReference>
<feature type="modified residue" description="N6-(pyridoxal phosphate)lysine" evidence="14">
    <location>
        <position position="196"/>
    </location>
</feature>
<dbReference type="OrthoDB" id="9804984at2"/>
<dbReference type="InterPro" id="IPR036038">
    <property type="entry name" value="Aminotransferase-like"/>
</dbReference>
<accession>A0A433YEK9</accession>
<evidence type="ECO:0000256" key="2">
    <source>
        <dbReference type="ARBA" id="ARBA00004824"/>
    </source>
</evidence>
<evidence type="ECO:0000256" key="4">
    <source>
        <dbReference type="ARBA" id="ARBA00005072"/>
    </source>
</evidence>
<comment type="similarity">
    <text evidence="5 15">Belongs to the class-IV pyridoxal-phosphate-dependent aminotransferase family.</text>
</comment>
<dbReference type="EMBL" id="RZNY01000002">
    <property type="protein sequence ID" value="RUT48296.1"/>
    <property type="molecule type" value="Genomic_DNA"/>
</dbReference>
<evidence type="ECO:0000256" key="8">
    <source>
        <dbReference type="ARBA" id="ARBA00022679"/>
    </source>
</evidence>
<dbReference type="Pfam" id="PF01063">
    <property type="entry name" value="Aminotran_4"/>
    <property type="match status" value="1"/>
</dbReference>
<evidence type="ECO:0000256" key="9">
    <source>
        <dbReference type="ARBA" id="ARBA00022898"/>
    </source>
</evidence>
<evidence type="ECO:0000313" key="19">
    <source>
        <dbReference type="EMBL" id="RUT48296.1"/>
    </source>
</evidence>
<dbReference type="PANTHER" id="PTHR11825">
    <property type="entry name" value="SUBGROUP IIII AMINOTRANSFERASE"/>
    <property type="match status" value="1"/>
</dbReference>
<dbReference type="AlphaFoldDB" id="A0A433YEK9"/>
<evidence type="ECO:0000256" key="7">
    <source>
        <dbReference type="ARBA" id="ARBA00022605"/>
    </source>
</evidence>
<dbReference type="InterPro" id="IPR001544">
    <property type="entry name" value="Aminotrans_IV"/>
</dbReference>
<dbReference type="UniPathway" id="UPA00047">
    <property type="reaction ID" value="UER00058"/>
</dbReference>
<evidence type="ECO:0000256" key="12">
    <source>
        <dbReference type="ARBA" id="ARBA00048798"/>
    </source>
</evidence>
<protein>
    <recommendedName>
        <fullName evidence="17">Branched-chain-amino-acid aminotransferase</fullName>
        <ecNumber evidence="17">2.6.1.42</ecNumber>
    </recommendedName>
</protein>
<dbReference type="InterPro" id="IPR043131">
    <property type="entry name" value="BCAT-like_N"/>
</dbReference>
<evidence type="ECO:0000256" key="1">
    <source>
        <dbReference type="ARBA" id="ARBA00001933"/>
    </source>
</evidence>
<evidence type="ECO:0000256" key="10">
    <source>
        <dbReference type="ARBA" id="ARBA00023304"/>
    </source>
</evidence>
<dbReference type="GO" id="GO:0009099">
    <property type="term" value="P:L-valine biosynthetic process"/>
    <property type="evidence" value="ECO:0007669"/>
    <property type="project" value="UniProtKB-UniPathway"/>
</dbReference>
<organism evidence="19 20">
    <name type="scientific">Paenibacillus anaericanus</name>
    <dbReference type="NCBI Taxonomy" id="170367"/>
    <lineage>
        <taxon>Bacteria</taxon>
        <taxon>Bacillati</taxon>
        <taxon>Bacillota</taxon>
        <taxon>Bacilli</taxon>
        <taxon>Bacillales</taxon>
        <taxon>Paenibacillaceae</taxon>
        <taxon>Paenibacillus</taxon>
    </lineage>
</organism>
<dbReference type="GO" id="GO:0009097">
    <property type="term" value="P:isoleucine biosynthetic process"/>
    <property type="evidence" value="ECO:0007669"/>
    <property type="project" value="UniProtKB-UniPathway"/>
</dbReference>
<dbReference type="CDD" id="cd01557">
    <property type="entry name" value="BCAT_beta_family"/>
    <property type="match status" value="1"/>
</dbReference>
<dbReference type="GO" id="GO:0052654">
    <property type="term" value="F:L-leucine-2-oxoglutarate transaminase activity"/>
    <property type="evidence" value="ECO:0007669"/>
    <property type="project" value="RHEA"/>
</dbReference>
<dbReference type="UniPathway" id="UPA00049">
    <property type="reaction ID" value="UER00062"/>
</dbReference>
<dbReference type="Gene3D" id="3.30.470.10">
    <property type="match status" value="1"/>
</dbReference>
<evidence type="ECO:0000256" key="15">
    <source>
        <dbReference type="RuleBase" id="RU004106"/>
    </source>
</evidence>
<comment type="catalytic activity">
    <reaction evidence="11 17">
        <text>L-valine + 2-oxoglutarate = 3-methyl-2-oxobutanoate + L-glutamate</text>
        <dbReference type="Rhea" id="RHEA:24813"/>
        <dbReference type="ChEBI" id="CHEBI:11851"/>
        <dbReference type="ChEBI" id="CHEBI:16810"/>
        <dbReference type="ChEBI" id="CHEBI:29985"/>
        <dbReference type="ChEBI" id="CHEBI:57762"/>
        <dbReference type="EC" id="2.6.1.42"/>
    </reaction>
</comment>
<keyword evidence="20" id="KW-1185">Reference proteome</keyword>
<keyword evidence="6 17" id="KW-0032">Aminotransferase</keyword>
<name>A0A433YEK9_9BACL</name>
<dbReference type="GO" id="GO:0009098">
    <property type="term" value="P:L-leucine biosynthetic process"/>
    <property type="evidence" value="ECO:0007669"/>
    <property type="project" value="UniProtKB-UniPathway"/>
</dbReference>
<keyword evidence="8 17" id="KW-0808">Transferase</keyword>
<keyword evidence="7 17" id="KW-0028">Amino-acid biosynthesis</keyword>
<dbReference type="PANTHER" id="PTHR11825:SF44">
    <property type="entry name" value="BRANCHED-CHAIN-AMINO-ACID AMINOTRANSFERASE"/>
    <property type="match status" value="1"/>
</dbReference>
<dbReference type="Gene3D" id="3.20.10.10">
    <property type="entry name" value="D-amino Acid Aminotransferase, subunit A, domain 2"/>
    <property type="match status" value="1"/>
</dbReference>
<dbReference type="NCBIfam" id="NF009897">
    <property type="entry name" value="PRK13357.1"/>
    <property type="match status" value="1"/>
</dbReference>
<evidence type="ECO:0000256" key="16">
    <source>
        <dbReference type="RuleBase" id="RU004516"/>
    </source>
</evidence>
<proteinExistence type="inferred from homology"/>
<comment type="caution">
    <text evidence="19">The sequence shown here is derived from an EMBL/GenBank/DDBJ whole genome shotgun (WGS) entry which is preliminary data.</text>
</comment>
<dbReference type="InterPro" id="IPR005786">
    <property type="entry name" value="B_amino_transII"/>
</dbReference>
<gene>
    <name evidence="19" type="ORF">EJP82_03995</name>
</gene>
<evidence type="ECO:0000256" key="17">
    <source>
        <dbReference type="RuleBase" id="RU004517"/>
    </source>
</evidence>
<dbReference type="GO" id="GO:0052655">
    <property type="term" value="F:L-valine-2-oxoglutarate transaminase activity"/>
    <property type="evidence" value="ECO:0007669"/>
    <property type="project" value="RHEA"/>
</dbReference>
<dbReference type="InterPro" id="IPR018300">
    <property type="entry name" value="Aminotrans_IV_CS"/>
</dbReference>
<reference evidence="19 20" key="1">
    <citation type="submission" date="2018-12" db="EMBL/GenBank/DDBJ databases">
        <authorList>
            <person name="Sun L."/>
            <person name="Chen Z."/>
        </authorList>
    </citation>
    <scope>NUCLEOTIDE SEQUENCE [LARGE SCALE GENOMIC DNA]</scope>
    <source>
        <strain evidence="19 20">DSM 15890</strain>
    </source>
</reference>
<dbReference type="PIRSF" id="PIRSF006468">
    <property type="entry name" value="BCAT1"/>
    <property type="match status" value="1"/>
</dbReference>
<comment type="catalytic activity">
    <reaction evidence="13 17">
        <text>L-leucine + 2-oxoglutarate = 4-methyl-2-oxopentanoate + L-glutamate</text>
        <dbReference type="Rhea" id="RHEA:18321"/>
        <dbReference type="ChEBI" id="CHEBI:16810"/>
        <dbReference type="ChEBI" id="CHEBI:17865"/>
        <dbReference type="ChEBI" id="CHEBI:29985"/>
        <dbReference type="ChEBI" id="CHEBI:57427"/>
        <dbReference type="EC" id="2.6.1.42"/>
    </reaction>
</comment>
<keyword evidence="10 17" id="KW-0100">Branched-chain amino acid biosynthesis</keyword>
<dbReference type="NCBIfam" id="TIGR01123">
    <property type="entry name" value="ilvE_II"/>
    <property type="match status" value="1"/>
</dbReference>
<dbReference type="GO" id="GO:0052656">
    <property type="term" value="F:L-isoleucine-2-oxoglutarate transaminase activity"/>
    <property type="evidence" value="ECO:0007669"/>
    <property type="project" value="RHEA"/>
</dbReference>
<comment type="pathway">
    <text evidence="2 18">Amino-acid biosynthesis; L-isoleucine biosynthesis; L-isoleucine from 2-oxobutanoate: step 4/4.</text>
</comment>
<dbReference type="EC" id="2.6.1.42" evidence="17"/>
<dbReference type="Proteomes" id="UP000279446">
    <property type="component" value="Unassembled WGS sequence"/>
</dbReference>
<comment type="cofactor">
    <cofactor evidence="1 16">
        <name>pyridoxal 5'-phosphate</name>
        <dbReference type="ChEBI" id="CHEBI:597326"/>
    </cofactor>
</comment>
<evidence type="ECO:0000256" key="14">
    <source>
        <dbReference type="PIRSR" id="PIRSR006468-1"/>
    </source>
</evidence>
<evidence type="ECO:0000256" key="13">
    <source>
        <dbReference type="ARBA" id="ARBA00049229"/>
    </source>
</evidence>
<comment type="pathway">
    <text evidence="4 18">Amino-acid biosynthesis; L-leucine biosynthesis; L-leucine from 3-methyl-2-oxobutanoate: step 4/4.</text>
</comment>
<sequence>MMSELHINLSESLKSKPASDALGFGKYFSDHMFIMDYSSEDGWHDARIIPYGPISLDPSAMVLHYGQEVFEGMKAYRTPLGEIAMFRPDMNLKRLNNSCERISIPQVDTEFVLEAIAQLVRIDQEWIPDGEENALYIRPFIIATEAALGVRASKQYMLMVILSPVGAYYPEGIHPVSIYVEEQYVRAVRGGTGEAKTSGNYASGIKAQEIAKTKGFSQVLWLDGKQHKYIEEVGSMNVFFKVNGEILTPALTGSILQGVTRDSVITLLREWGYTVVERVISIEELFEASRQGLLEEAFGTGTAAVISPIGSLSWGDKNTEISGGVTGELSQRLYDSITGIQRGKLADPFNWVYTVK</sequence>
<evidence type="ECO:0000256" key="5">
    <source>
        <dbReference type="ARBA" id="ARBA00009320"/>
    </source>
</evidence>
<dbReference type="InterPro" id="IPR043132">
    <property type="entry name" value="BCAT-like_C"/>
</dbReference>